<dbReference type="InterPro" id="IPR010898">
    <property type="entry name" value="Hpre_diP_synth_I"/>
</dbReference>
<evidence type="ECO:0000313" key="3">
    <source>
        <dbReference type="Proteomes" id="UP000886743"/>
    </source>
</evidence>
<proteinExistence type="predicted"/>
<protein>
    <submittedName>
        <fullName evidence="2">Gx transporter family protein</fullName>
    </submittedName>
</protein>
<keyword evidence="1" id="KW-0472">Membrane</keyword>
<name>A0A9D1NH39_9FIRM</name>
<dbReference type="InterPro" id="IPR014535">
    <property type="entry name" value="Hpre_diP_synt_I"/>
</dbReference>
<gene>
    <name evidence="2" type="ORF">IAC74_05590</name>
</gene>
<feature type="transmembrane region" description="Helical" evidence="1">
    <location>
        <begin position="73"/>
        <end position="99"/>
    </location>
</feature>
<organism evidence="2 3">
    <name type="scientific">Candidatus Aphodoplasma excrementigallinarum</name>
    <dbReference type="NCBI Taxonomy" id="2840673"/>
    <lineage>
        <taxon>Bacteria</taxon>
        <taxon>Bacillati</taxon>
        <taxon>Bacillota</taxon>
        <taxon>Clostridia</taxon>
        <taxon>Eubacteriales</taxon>
        <taxon>Candidatus Aphodoplasma</taxon>
    </lineage>
</organism>
<dbReference type="PIRSF" id="PIRSF027391">
    <property type="entry name" value="Hpre_diP_synt_I"/>
    <property type="match status" value="1"/>
</dbReference>
<keyword evidence="1" id="KW-1133">Transmembrane helix</keyword>
<evidence type="ECO:0000313" key="2">
    <source>
        <dbReference type="EMBL" id="HIV03029.1"/>
    </source>
</evidence>
<evidence type="ECO:0000256" key="1">
    <source>
        <dbReference type="SAM" id="Phobius"/>
    </source>
</evidence>
<dbReference type="Gene3D" id="1.10.1760.20">
    <property type="match status" value="1"/>
</dbReference>
<accession>A0A9D1NH39</accession>
<dbReference type="Pfam" id="PF07456">
    <property type="entry name" value="Hpre_diP_synt_I"/>
    <property type="match status" value="1"/>
</dbReference>
<comment type="caution">
    <text evidence="2">The sequence shown here is derived from an EMBL/GenBank/DDBJ whole genome shotgun (WGS) entry which is preliminary data.</text>
</comment>
<dbReference type="AlphaFoldDB" id="A0A9D1NH39"/>
<dbReference type="EMBL" id="DVOF01000162">
    <property type="protein sequence ID" value="HIV03029.1"/>
    <property type="molecule type" value="Genomic_DNA"/>
</dbReference>
<keyword evidence="1" id="KW-0812">Transmembrane</keyword>
<feature type="transmembrane region" description="Helical" evidence="1">
    <location>
        <begin position="44"/>
        <end position="66"/>
    </location>
</feature>
<feature type="transmembrane region" description="Helical" evidence="1">
    <location>
        <begin position="139"/>
        <end position="165"/>
    </location>
</feature>
<reference evidence="2" key="1">
    <citation type="submission" date="2020-10" db="EMBL/GenBank/DDBJ databases">
        <authorList>
            <person name="Gilroy R."/>
        </authorList>
    </citation>
    <scope>NUCLEOTIDE SEQUENCE</scope>
    <source>
        <strain evidence="2">4920</strain>
    </source>
</reference>
<dbReference type="Proteomes" id="UP000886743">
    <property type="component" value="Unassembled WGS sequence"/>
</dbReference>
<sequence>MQMRSRTKRMVLCAVFIALGVGLQVAESIIPMTVNLPGGKLGLANIATLILLYSFGAKTAFVCAVLRPFLGSLLYGGVSAMLYSVTGSLAATCVMLAVLHAGRGRFTPIGVSIAGAVTHNAAQTAVAAVLLSNVWIFTYLPILAIVACITGIFTGYAAKFALAYLKKARLWDGKEDTIS</sequence>
<reference evidence="2" key="2">
    <citation type="journal article" date="2021" name="PeerJ">
        <title>Extensive microbial diversity within the chicken gut microbiome revealed by metagenomics and culture.</title>
        <authorList>
            <person name="Gilroy R."/>
            <person name="Ravi A."/>
            <person name="Getino M."/>
            <person name="Pursley I."/>
            <person name="Horton D.L."/>
            <person name="Alikhan N.F."/>
            <person name="Baker D."/>
            <person name="Gharbi K."/>
            <person name="Hall N."/>
            <person name="Watson M."/>
            <person name="Adriaenssens E.M."/>
            <person name="Foster-Nyarko E."/>
            <person name="Jarju S."/>
            <person name="Secka A."/>
            <person name="Antonio M."/>
            <person name="Oren A."/>
            <person name="Chaudhuri R.R."/>
            <person name="La Ragione R."/>
            <person name="Hildebrand F."/>
            <person name="Pallen M.J."/>
        </authorList>
    </citation>
    <scope>NUCLEOTIDE SEQUENCE</scope>
    <source>
        <strain evidence="2">4920</strain>
    </source>
</reference>